<reference evidence="1" key="1">
    <citation type="journal article" date="2015" name="Proc. Natl. Acad. Sci. U.S.A.">
        <title>Networks of energetic and metabolic interactions define dynamics in microbial communities.</title>
        <authorList>
            <person name="Embree M."/>
            <person name="Liu J.K."/>
            <person name="Al-Bassam M.M."/>
            <person name="Zengler K."/>
        </authorList>
    </citation>
    <scope>NUCLEOTIDE SEQUENCE</scope>
</reference>
<protein>
    <submittedName>
        <fullName evidence="1">Uncharacterized protein</fullName>
    </submittedName>
</protein>
<gene>
    <name evidence="1" type="ORF">ASZ90_004523</name>
</gene>
<comment type="caution">
    <text evidence="1">The sequence shown here is derived from an EMBL/GenBank/DDBJ whole genome shotgun (WGS) entry which is preliminary data.</text>
</comment>
<sequence length="50" mass="5901">MFLFLPIKYKREKIKSMVKIITGRKPDELSEIKKASETKNITEMKKISTE</sequence>
<dbReference type="EMBL" id="LNQE01000633">
    <property type="protein sequence ID" value="KUG25649.1"/>
    <property type="molecule type" value="Genomic_DNA"/>
</dbReference>
<accession>A0A0W8FXV9</accession>
<evidence type="ECO:0000313" key="1">
    <source>
        <dbReference type="EMBL" id="KUG25649.1"/>
    </source>
</evidence>
<proteinExistence type="predicted"/>
<dbReference type="AlphaFoldDB" id="A0A0W8FXV9"/>
<organism evidence="1">
    <name type="scientific">hydrocarbon metagenome</name>
    <dbReference type="NCBI Taxonomy" id="938273"/>
    <lineage>
        <taxon>unclassified sequences</taxon>
        <taxon>metagenomes</taxon>
        <taxon>ecological metagenomes</taxon>
    </lineage>
</organism>
<name>A0A0W8FXV9_9ZZZZ</name>